<keyword evidence="4" id="KW-1185">Reference proteome</keyword>
<accession>A0ABR1FCD9</accession>
<evidence type="ECO:0000256" key="1">
    <source>
        <dbReference type="SAM" id="MobiDB-lite"/>
    </source>
</evidence>
<keyword evidence="2" id="KW-0472">Membrane</keyword>
<keyword evidence="2" id="KW-1133">Transmembrane helix</keyword>
<reference evidence="3 4" key="1">
    <citation type="submission" date="2024-03" db="EMBL/GenBank/DDBJ databases">
        <title>Genome-scale model development and genomic sequencing of the oleaginous clade Lipomyces.</title>
        <authorList>
            <consortium name="Lawrence Berkeley National Laboratory"/>
            <person name="Czajka J.J."/>
            <person name="Han Y."/>
            <person name="Kim J."/>
            <person name="Mondo S.J."/>
            <person name="Hofstad B.A."/>
            <person name="Robles A."/>
            <person name="Haridas S."/>
            <person name="Riley R."/>
            <person name="LaButti K."/>
            <person name="Pangilinan J."/>
            <person name="Andreopoulos W."/>
            <person name="Lipzen A."/>
            <person name="Yan J."/>
            <person name="Wang M."/>
            <person name="Ng V."/>
            <person name="Grigoriev I.V."/>
            <person name="Spatafora J.W."/>
            <person name="Magnuson J.K."/>
            <person name="Baker S.E."/>
            <person name="Pomraning K.R."/>
        </authorList>
    </citation>
    <scope>NUCLEOTIDE SEQUENCE [LARGE SCALE GENOMIC DNA]</scope>
    <source>
        <strain evidence="3 4">Phaff 52-87</strain>
    </source>
</reference>
<dbReference type="EMBL" id="JBBJBU010000002">
    <property type="protein sequence ID" value="KAK7206818.1"/>
    <property type="molecule type" value="Genomic_DNA"/>
</dbReference>
<dbReference type="Proteomes" id="UP001498771">
    <property type="component" value="Unassembled WGS sequence"/>
</dbReference>
<evidence type="ECO:0000313" key="3">
    <source>
        <dbReference type="EMBL" id="KAK7206818.1"/>
    </source>
</evidence>
<comment type="caution">
    <text evidence="3">The sequence shown here is derived from an EMBL/GenBank/DDBJ whole genome shotgun (WGS) entry which is preliminary data.</text>
</comment>
<sequence length="215" mass="24737">MWKNRAHTKRFGACLVSVKRARVRSKHGGVRALRWDKYPLLPPFLASFPFLPVVYPSFLCVSVHVAWIFLLRSSLLLSIRPTMRQCRLCDVDLTDGYASDYCADCRSIFPLHSSSSSFSHLLLSLCFLFSSFQNTYSYLPLPHPPADFNKYNRKLLLEHMRQRELEAEGRFESESEARATELRVARASRLSRIAASRGEQDKKADEKDKKGKGYK</sequence>
<dbReference type="GeneID" id="90037614"/>
<keyword evidence="2" id="KW-0812">Transmembrane</keyword>
<dbReference type="RefSeq" id="XP_064769851.1">
    <property type="nucleotide sequence ID" value="XM_064912102.1"/>
</dbReference>
<evidence type="ECO:0000256" key="2">
    <source>
        <dbReference type="SAM" id="Phobius"/>
    </source>
</evidence>
<proteinExistence type="predicted"/>
<feature type="compositionally biased region" description="Basic and acidic residues" evidence="1">
    <location>
        <begin position="198"/>
        <end position="215"/>
    </location>
</feature>
<protein>
    <submittedName>
        <fullName evidence="3">Uncharacterized protein</fullName>
    </submittedName>
</protein>
<organism evidence="3 4">
    <name type="scientific">Myxozyma melibiosi</name>
    <dbReference type="NCBI Taxonomy" id="54550"/>
    <lineage>
        <taxon>Eukaryota</taxon>
        <taxon>Fungi</taxon>
        <taxon>Dikarya</taxon>
        <taxon>Ascomycota</taxon>
        <taxon>Saccharomycotina</taxon>
        <taxon>Lipomycetes</taxon>
        <taxon>Lipomycetales</taxon>
        <taxon>Lipomycetaceae</taxon>
        <taxon>Myxozyma</taxon>
    </lineage>
</organism>
<feature type="region of interest" description="Disordered" evidence="1">
    <location>
        <begin position="193"/>
        <end position="215"/>
    </location>
</feature>
<name>A0ABR1FCD9_9ASCO</name>
<feature type="transmembrane region" description="Helical" evidence="2">
    <location>
        <begin position="49"/>
        <end position="71"/>
    </location>
</feature>
<evidence type="ECO:0000313" key="4">
    <source>
        <dbReference type="Proteomes" id="UP001498771"/>
    </source>
</evidence>
<gene>
    <name evidence="3" type="ORF">BZA70DRAFT_275137</name>
</gene>